<dbReference type="PANTHER" id="PTHR42756">
    <property type="entry name" value="TRANSCRIPTIONAL REGULATOR, MARR"/>
    <property type="match status" value="1"/>
</dbReference>
<reference evidence="6 7" key="1">
    <citation type="submission" date="2018-01" db="EMBL/GenBank/DDBJ databases">
        <title>Draft genome sequence of Jiangella sp. GTF31.</title>
        <authorList>
            <person name="Sahin N."/>
            <person name="Ay H."/>
            <person name="Saygin H."/>
        </authorList>
    </citation>
    <scope>NUCLEOTIDE SEQUENCE [LARGE SCALE GENOMIC DNA]</scope>
    <source>
        <strain evidence="6 7">GTF31</strain>
    </source>
</reference>
<keyword evidence="3" id="KW-0804">Transcription</keyword>
<feature type="domain" description="HTH marR-type" evidence="5">
    <location>
        <begin position="13"/>
        <end position="145"/>
    </location>
</feature>
<evidence type="ECO:0000256" key="3">
    <source>
        <dbReference type="ARBA" id="ARBA00023163"/>
    </source>
</evidence>
<evidence type="ECO:0000313" key="7">
    <source>
        <dbReference type="Proteomes" id="UP000248764"/>
    </source>
</evidence>
<dbReference type="GO" id="GO:0003700">
    <property type="term" value="F:DNA-binding transcription factor activity"/>
    <property type="evidence" value="ECO:0007669"/>
    <property type="project" value="InterPro"/>
</dbReference>
<feature type="compositionally biased region" description="Basic and acidic residues" evidence="4">
    <location>
        <begin position="88"/>
        <end position="107"/>
    </location>
</feature>
<dbReference type="InterPro" id="IPR036388">
    <property type="entry name" value="WH-like_DNA-bd_sf"/>
</dbReference>
<sequence>MSTDDGAGSPPRAYRLQYLLKRAHLRLAELTGQALAPYGLDPRELAVLVTLTQDGPQSQQELARPLQVDRTTMVAIVDRLEGLELVRRRPDPSDRRKNLIEPTEHGRQTGADATRAVDAAERTFLDAAADVDAAELRDLLWALGRDFRH</sequence>
<keyword evidence="7" id="KW-1185">Reference proteome</keyword>
<evidence type="ECO:0000256" key="2">
    <source>
        <dbReference type="ARBA" id="ARBA00023125"/>
    </source>
</evidence>
<gene>
    <name evidence="6" type="ORF">C1I92_14165</name>
</gene>
<dbReference type="InterPro" id="IPR000835">
    <property type="entry name" value="HTH_MarR-typ"/>
</dbReference>
<dbReference type="PROSITE" id="PS50995">
    <property type="entry name" value="HTH_MARR_2"/>
    <property type="match status" value="1"/>
</dbReference>
<protein>
    <submittedName>
        <fullName evidence="6">MarR family transcriptional regulator</fullName>
    </submittedName>
</protein>
<evidence type="ECO:0000259" key="5">
    <source>
        <dbReference type="PROSITE" id="PS50995"/>
    </source>
</evidence>
<evidence type="ECO:0000313" key="6">
    <source>
        <dbReference type="EMBL" id="PZF83061.1"/>
    </source>
</evidence>
<dbReference type="RefSeq" id="WP_111255303.1">
    <property type="nucleotide sequence ID" value="NZ_POTW01000029.1"/>
</dbReference>
<feature type="region of interest" description="Disordered" evidence="4">
    <location>
        <begin position="88"/>
        <end position="113"/>
    </location>
</feature>
<dbReference type="EMBL" id="POTW01000029">
    <property type="protein sequence ID" value="PZF83061.1"/>
    <property type="molecule type" value="Genomic_DNA"/>
</dbReference>
<dbReference type="SUPFAM" id="SSF46785">
    <property type="entry name" value="Winged helix' DNA-binding domain"/>
    <property type="match status" value="1"/>
</dbReference>
<dbReference type="PRINTS" id="PR00598">
    <property type="entry name" value="HTHMARR"/>
</dbReference>
<keyword evidence="2" id="KW-0238">DNA-binding</keyword>
<accession>A0A2W2B6I9</accession>
<evidence type="ECO:0000256" key="1">
    <source>
        <dbReference type="ARBA" id="ARBA00023015"/>
    </source>
</evidence>
<dbReference type="SMART" id="SM00347">
    <property type="entry name" value="HTH_MARR"/>
    <property type="match status" value="1"/>
</dbReference>
<organism evidence="6 7">
    <name type="scientific">Jiangella anatolica</name>
    <dbReference type="NCBI Taxonomy" id="2670374"/>
    <lineage>
        <taxon>Bacteria</taxon>
        <taxon>Bacillati</taxon>
        <taxon>Actinomycetota</taxon>
        <taxon>Actinomycetes</taxon>
        <taxon>Jiangellales</taxon>
        <taxon>Jiangellaceae</taxon>
        <taxon>Jiangella</taxon>
    </lineage>
</organism>
<dbReference type="Pfam" id="PF01047">
    <property type="entry name" value="MarR"/>
    <property type="match status" value="1"/>
</dbReference>
<name>A0A2W2B6I9_9ACTN</name>
<evidence type="ECO:0000256" key="4">
    <source>
        <dbReference type="SAM" id="MobiDB-lite"/>
    </source>
</evidence>
<dbReference type="AlphaFoldDB" id="A0A2W2B6I9"/>
<comment type="caution">
    <text evidence="6">The sequence shown here is derived from an EMBL/GenBank/DDBJ whole genome shotgun (WGS) entry which is preliminary data.</text>
</comment>
<keyword evidence="1" id="KW-0805">Transcription regulation</keyword>
<dbReference type="PANTHER" id="PTHR42756:SF1">
    <property type="entry name" value="TRANSCRIPTIONAL REPRESSOR OF EMRAB OPERON"/>
    <property type="match status" value="1"/>
</dbReference>
<dbReference type="InterPro" id="IPR036390">
    <property type="entry name" value="WH_DNA-bd_sf"/>
</dbReference>
<dbReference type="Proteomes" id="UP000248764">
    <property type="component" value="Unassembled WGS sequence"/>
</dbReference>
<dbReference type="GO" id="GO:0003677">
    <property type="term" value="F:DNA binding"/>
    <property type="evidence" value="ECO:0007669"/>
    <property type="project" value="UniProtKB-KW"/>
</dbReference>
<proteinExistence type="predicted"/>
<dbReference type="Gene3D" id="1.10.10.10">
    <property type="entry name" value="Winged helix-like DNA-binding domain superfamily/Winged helix DNA-binding domain"/>
    <property type="match status" value="1"/>
</dbReference>